<dbReference type="Pfam" id="PF07508">
    <property type="entry name" value="Recombinase"/>
    <property type="match status" value="1"/>
</dbReference>
<protein>
    <submittedName>
        <fullName evidence="5">Resolvase-like protein</fullName>
    </submittedName>
</protein>
<evidence type="ECO:0000256" key="1">
    <source>
        <dbReference type="ARBA" id="ARBA00023125"/>
    </source>
</evidence>
<dbReference type="GO" id="GO:0000150">
    <property type="term" value="F:DNA strand exchange activity"/>
    <property type="evidence" value="ECO:0007669"/>
    <property type="project" value="InterPro"/>
</dbReference>
<organism evidence="5 6">
    <name type="scientific">Candidatus Nomurabacteria bacterium GW2011_GWB1_37_5</name>
    <dbReference type="NCBI Taxonomy" id="1618742"/>
    <lineage>
        <taxon>Bacteria</taxon>
        <taxon>Candidatus Nomuraibacteriota</taxon>
    </lineage>
</organism>
<evidence type="ECO:0000313" key="6">
    <source>
        <dbReference type="Proteomes" id="UP000033876"/>
    </source>
</evidence>
<gene>
    <name evidence="5" type="ORF">US50_C0042G0003</name>
</gene>
<dbReference type="EMBL" id="LBTF01000042">
    <property type="protein sequence ID" value="KKQ34614.1"/>
    <property type="molecule type" value="Genomic_DNA"/>
</dbReference>
<proteinExistence type="predicted"/>
<dbReference type="InterPro" id="IPR050639">
    <property type="entry name" value="SSR_resolvase"/>
</dbReference>
<dbReference type="AlphaFoldDB" id="A0A0G0JCY7"/>
<dbReference type="SMART" id="SM00857">
    <property type="entry name" value="Resolvase"/>
    <property type="match status" value="1"/>
</dbReference>
<accession>A0A0G0JCY7</accession>
<dbReference type="Gene3D" id="3.40.50.1390">
    <property type="entry name" value="Resolvase, N-terminal catalytic domain"/>
    <property type="match status" value="1"/>
</dbReference>
<dbReference type="PANTHER" id="PTHR30461:SF2">
    <property type="entry name" value="SERINE RECOMBINASE PINE-RELATED"/>
    <property type="match status" value="1"/>
</dbReference>
<feature type="domain" description="Recombinase" evidence="4">
    <location>
        <begin position="167"/>
        <end position="281"/>
    </location>
</feature>
<dbReference type="GO" id="GO:0003677">
    <property type="term" value="F:DNA binding"/>
    <property type="evidence" value="ECO:0007669"/>
    <property type="project" value="UniProtKB-KW"/>
</dbReference>
<comment type="caution">
    <text evidence="5">The sequence shown here is derived from an EMBL/GenBank/DDBJ whole genome shotgun (WGS) entry which is preliminary data.</text>
</comment>
<evidence type="ECO:0000313" key="5">
    <source>
        <dbReference type="EMBL" id="KKQ34614.1"/>
    </source>
</evidence>
<evidence type="ECO:0000256" key="3">
    <source>
        <dbReference type="SAM" id="Coils"/>
    </source>
</evidence>
<evidence type="ECO:0000259" key="4">
    <source>
        <dbReference type="PROSITE" id="PS51737"/>
    </source>
</evidence>
<dbReference type="Gene3D" id="3.90.1750.20">
    <property type="entry name" value="Putative Large Serine Recombinase, Chain B, Domain 2"/>
    <property type="match status" value="1"/>
</dbReference>
<sequence length="520" mass="60752">MKNNNSQKYALIYNRVSSTQQETEGSGLISQEQRCIKYAESKGYVVEKERIFHDTFSGGGDFMRRPAMRELLEYIDENPHKNFVVVFDDLKRFARDTKFHIELRSAFNVRKAQVECLNFNFEDTPEGNFVETILAAQNQLEREQNRRQVIQKQKSRLESGYWAFHAPLGYTMKKVFGFMGKVPTVNEKGLILKEALEGYANLKFIYLVDVAKFLKDNNIFRNAKVEKYINTVKSILLNPFYAGYVEYEPWGVEKRKGVHEALISEDIYRKNIERLNKPVHASRVRKDDNPEFELRRLINCIHCNNPLTGSFSKGRTELYPYYLCQKRGCPMYRKSIARDILEKDFESEIKALKPTNEVIETFRELFEECWGETLANLGKDKIGDEDKIKNLENEIKKYTDLAGSAKSDIVRFQYEDKIEAFAKEVEILKQKSHLAIDFSVPYQTALDKVIATAKSPYESWASLELLEKKKMFYFFFDGNILYDVRTSYRTAKPSVLYRVFNDLKKNSINVEMARIELACK</sequence>
<name>A0A0G0JCY7_9BACT</name>
<dbReference type="InterPro" id="IPR038109">
    <property type="entry name" value="DNA_bind_recomb_sf"/>
</dbReference>
<dbReference type="Pfam" id="PF00239">
    <property type="entry name" value="Resolvase"/>
    <property type="match status" value="1"/>
</dbReference>
<dbReference type="PANTHER" id="PTHR30461">
    <property type="entry name" value="DNA-INVERTASE FROM LAMBDOID PROPHAGE"/>
    <property type="match status" value="1"/>
</dbReference>
<keyword evidence="3" id="KW-0175">Coiled coil</keyword>
<keyword evidence="1" id="KW-0238">DNA-binding</keyword>
<dbReference type="InterPro" id="IPR006119">
    <property type="entry name" value="Resolv_N"/>
</dbReference>
<feature type="coiled-coil region" evidence="3">
    <location>
        <begin position="133"/>
        <end position="160"/>
    </location>
</feature>
<dbReference type="InterPro" id="IPR036162">
    <property type="entry name" value="Resolvase-like_N_sf"/>
</dbReference>
<reference evidence="5 6" key="1">
    <citation type="journal article" date="2015" name="Nature">
        <title>rRNA introns, odd ribosomes, and small enigmatic genomes across a large radiation of phyla.</title>
        <authorList>
            <person name="Brown C.T."/>
            <person name="Hug L.A."/>
            <person name="Thomas B.C."/>
            <person name="Sharon I."/>
            <person name="Castelle C.J."/>
            <person name="Singh A."/>
            <person name="Wilkins M.J."/>
            <person name="Williams K.H."/>
            <person name="Banfield J.F."/>
        </authorList>
    </citation>
    <scope>NUCLEOTIDE SEQUENCE [LARGE SCALE GENOMIC DNA]</scope>
</reference>
<dbReference type="PROSITE" id="PS51737">
    <property type="entry name" value="RECOMBINASE_DNA_BIND"/>
    <property type="match status" value="1"/>
</dbReference>
<dbReference type="SUPFAM" id="SSF53041">
    <property type="entry name" value="Resolvase-like"/>
    <property type="match status" value="1"/>
</dbReference>
<dbReference type="Proteomes" id="UP000033876">
    <property type="component" value="Unassembled WGS sequence"/>
</dbReference>
<keyword evidence="2" id="KW-0233">DNA recombination</keyword>
<feature type="coiled-coil region" evidence="3">
    <location>
        <begin position="374"/>
        <end position="431"/>
    </location>
</feature>
<evidence type="ECO:0000256" key="2">
    <source>
        <dbReference type="ARBA" id="ARBA00023172"/>
    </source>
</evidence>
<dbReference type="InterPro" id="IPR011109">
    <property type="entry name" value="DNA_bind_recombinase_dom"/>
</dbReference>
<dbReference type="CDD" id="cd00338">
    <property type="entry name" value="Ser_Recombinase"/>
    <property type="match status" value="1"/>
</dbReference>